<dbReference type="NCBIfam" id="TIGR00706">
    <property type="entry name" value="SppA_dom"/>
    <property type="match status" value="1"/>
</dbReference>
<dbReference type="InterPro" id="IPR002142">
    <property type="entry name" value="Peptidase_S49"/>
</dbReference>
<feature type="transmembrane region" description="Helical" evidence="5">
    <location>
        <begin position="18"/>
        <end position="40"/>
    </location>
</feature>
<dbReference type="PANTHER" id="PTHR42987:SF7">
    <property type="entry name" value="SIGNAL PEPTIDE PEPTIDASE SPPA-RELATED"/>
    <property type="match status" value="1"/>
</dbReference>
<dbReference type="InterPro" id="IPR047272">
    <property type="entry name" value="S49_SppA_C"/>
</dbReference>
<evidence type="ECO:0000259" key="6">
    <source>
        <dbReference type="Pfam" id="PF01343"/>
    </source>
</evidence>
<dbReference type="CDD" id="cd07023">
    <property type="entry name" value="S49_Sppa_N_C"/>
    <property type="match status" value="1"/>
</dbReference>
<comment type="similarity">
    <text evidence="1">Belongs to the peptidase S49 family.</text>
</comment>
<dbReference type="PANTHER" id="PTHR42987">
    <property type="entry name" value="PEPTIDASE S49"/>
    <property type="match status" value="1"/>
</dbReference>
<evidence type="ECO:0000256" key="2">
    <source>
        <dbReference type="ARBA" id="ARBA00022670"/>
    </source>
</evidence>
<dbReference type="EMBL" id="DSRP01000743">
    <property type="protein sequence ID" value="HGG93398.1"/>
    <property type="molecule type" value="Genomic_DNA"/>
</dbReference>
<keyword evidence="4" id="KW-0720">Serine protease</keyword>
<dbReference type="SUPFAM" id="SSF52096">
    <property type="entry name" value="ClpP/crotonase"/>
    <property type="match status" value="1"/>
</dbReference>
<keyword evidence="5" id="KW-1133">Transmembrane helix</keyword>
<evidence type="ECO:0000256" key="3">
    <source>
        <dbReference type="ARBA" id="ARBA00022801"/>
    </source>
</evidence>
<evidence type="ECO:0000256" key="5">
    <source>
        <dbReference type="SAM" id="Phobius"/>
    </source>
</evidence>
<dbReference type="GO" id="GO:0006508">
    <property type="term" value="P:proteolysis"/>
    <property type="evidence" value="ECO:0007669"/>
    <property type="project" value="UniProtKB-KW"/>
</dbReference>
<dbReference type="AlphaFoldDB" id="A0A7C4AI80"/>
<accession>A0A7C4AI80</accession>
<protein>
    <submittedName>
        <fullName evidence="7">Signal peptide peptidase SppA</fullName>
    </submittedName>
</protein>
<keyword evidence="2" id="KW-0645">Protease</keyword>
<proteinExistence type="inferred from homology"/>
<dbReference type="Pfam" id="PF01343">
    <property type="entry name" value="Peptidase_S49"/>
    <property type="match status" value="1"/>
</dbReference>
<keyword evidence="3" id="KW-0378">Hydrolase</keyword>
<keyword evidence="5" id="KW-0472">Membrane</keyword>
<dbReference type="Gene3D" id="6.20.330.10">
    <property type="match status" value="1"/>
</dbReference>
<gene>
    <name evidence="7" type="primary">sppA</name>
    <name evidence="7" type="ORF">ENR59_10680</name>
</gene>
<dbReference type="GO" id="GO:0008236">
    <property type="term" value="F:serine-type peptidase activity"/>
    <property type="evidence" value="ECO:0007669"/>
    <property type="project" value="UniProtKB-KW"/>
</dbReference>
<comment type="caution">
    <text evidence="7">The sequence shown here is derived from an EMBL/GenBank/DDBJ whole genome shotgun (WGS) entry which is preliminary data.</text>
</comment>
<evidence type="ECO:0000256" key="4">
    <source>
        <dbReference type="ARBA" id="ARBA00022825"/>
    </source>
</evidence>
<name>A0A7C4AI80_9BACT</name>
<evidence type="ECO:0000313" key="7">
    <source>
        <dbReference type="EMBL" id="HGG93398.1"/>
    </source>
</evidence>
<sequence>MPSSTDCGPKGFRQRHPVLFVFGMLIVAMTLTVGVMAFFASSEDESEPLISLPDSDKLGVAVLEGSIDSSERMVAFLRKLRDDSSVKGVLLRVNSGGGGFGPSQEIFFAVQALAEVKPVVASFGSTAASGGYYSACPAKVIYALPGTITGSIGVLSRFPNLSGVSEKLGFTYNSFTSGKLKDAGSPFRPLTPEDKAYLSGLIRDLHDIFVGDVARSRQLDPKAIDALQGKAMTGLEAKNLGLVDAIGTQEDALEALRRMAGIERKHPPLIKGPKKDQRRWDEFMGMLGASFVQGMAQGMAETARQAASTATTVDAAR</sequence>
<feature type="domain" description="Peptidase S49" evidence="6">
    <location>
        <begin position="113"/>
        <end position="261"/>
    </location>
</feature>
<organism evidence="7">
    <name type="scientific">Fundidesulfovibrio putealis</name>
    <dbReference type="NCBI Taxonomy" id="270496"/>
    <lineage>
        <taxon>Bacteria</taxon>
        <taxon>Pseudomonadati</taxon>
        <taxon>Thermodesulfobacteriota</taxon>
        <taxon>Desulfovibrionia</taxon>
        <taxon>Desulfovibrionales</taxon>
        <taxon>Desulfovibrionaceae</taxon>
        <taxon>Fundidesulfovibrio</taxon>
    </lineage>
</organism>
<dbReference type="InterPro" id="IPR004635">
    <property type="entry name" value="Pept_S49_SppA"/>
</dbReference>
<dbReference type="Gene3D" id="3.90.226.10">
    <property type="entry name" value="2-enoyl-CoA Hydratase, Chain A, domain 1"/>
    <property type="match status" value="1"/>
</dbReference>
<evidence type="ECO:0000256" key="1">
    <source>
        <dbReference type="ARBA" id="ARBA00008683"/>
    </source>
</evidence>
<dbReference type="InterPro" id="IPR029045">
    <property type="entry name" value="ClpP/crotonase-like_dom_sf"/>
</dbReference>
<keyword evidence="5" id="KW-0812">Transmembrane</keyword>
<reference evidence="7" key="1">
    <citation type="journal article" date="2020" name="mSystems">
        <title>Genome- and Community-Level Interaction Insights into Carbon Utilization and Element Cycling Functions of Hydrothermarchaeota in Hydrothermal Sediment.</title>
        <authorList>
            <person name="Zhou Z."/>
            <person name="Liu Y."/>
            <person name="Xu W."/>
            <person name="Pan J."/>
            <person name="Luo Z.H."/>
            <person name="Li M."/>
        </authorList>
    </citation>
    <scope>NUCLEOTIDE SEQUENCE [LARGE SCALE GENOMIC DNA]</scope>
    <source>
        <strain evidence="7">SpSt-413</strain>
    </source>
</reference>